<organism evidence="2 3">
    <name type="scientific">Thiohalorhabdus methylotrophus</name>
    <dbReference type="NCBI Taxonomy" id="3242694"/>
    <lineage>
        <taxon>Bacteria</taxon>
        <taxon>Pseudomonadati</taxon>
        <taxon>Pseudomonadota</taxon>
        <taxon>Gammaproteobacteria</taxon>
        <taxon>Thiohalorhabdales</taxon>
        <taxon>Thiohalorhabdaceae</taxon>
        <taxon>Thiohalorhabdus</taxon>
    </lineage>
</organism>
<name>A0ABV4TS71_9GAMM</name>
<accession>A0ABV4TS71</accession>
<protein>
    <submittedName>
        <fullName evidence="2">Efflux RND transporter periplasmic adaptor subunit</fullName>
    </submittedName>
</protein>
<dbReference type="PANTHER" id="PTHR30469">
    <property type="entry name" value="MULTIDRUG RESISTANCE PROTEIN MDTA"/>
    <property type="match status" value="1"/>
</dbReference>
<keyword evidence="1" id="KW-0175">Coiled coil</keyword>
<proteinExistence type="predicted"/>
<dbReference type="RefSeq" id="WP_373654959.1">
    <property type="nucleotide sequence ID" value="NZ_JBGUAW010000003.1"/>
</dbReference>
<gene>
    <name evidence="2" type="ORF">ACERLL_04970</name>
</gene>
<keyword evidence="3" id="KW-1185">Reference proteome</keyword>
<feature type="coiled-coil region" evidence="1">
    <location>
        <begin position="111"/>
        <end position="218"/>
    </location>
</feature>
<dbReference type="Gene3D" id="1.10.287.470">
    <property type="entry name" value="Helix hairpin bin"/>
    <property type="match status" value="1"/>
</dbReference>
<evidence type="ECO:0000313" key="2">
    <source>
        <dbReference type="EMBL" id="MFA9460172.1"/>
    </source>
</evidence>
<evidence type="ECO:0000256" key="1">
    <source>
        <dbReference type="SAM" id="Coils"/>
    </source>
</evidence>
<dbReference type="Proteomes" id="UP001575181">
    <property type="component" value="Unassembled WGS sequence"/>
</dbReference>
<evidence type="ECO:0000313" key="3">
    <source>
        <dbReference type="Proteomes" id="UP001575181"/>
    </source>
</evidence>
<dbReference type="EMBL" id="JBGUAW010000003">
    <property type="protein sequence ID" value="MFA9460172.1"/>
    <property type="molecule type" value="Genomic_DNA"/>
</dbReference>
<dbReference type="SUPFAM" id="SSF111369">
    <property type="entry name" value="HlyD-like secretion proteins"/>
    <property type="match status" value="1"/>
</dbReference>
<comment type="caution">
    <text evidence="2">The sequence shown here is derived from an EMBL/GenBank/DDBJ whole genome shotgun (WGS) entry which is preliminary data.</text>
</comment>
<reference evidence="2 3" key="1">
    <citation type="submission" date="2024-08" db="EMBL/GenBank/DDBJ databases">
        <title>Whole-genome sequencing of halo(alkali)philic microorganisms from hypersaline lakes.</title>
        <authorList>
            <person name="Sorokin D.Y."/>
            <person name="Merkel A.Y."/>
            <person name="Messina E."/>
            <person name="Yakimov M."/>
        </authorList>
    </citation>
    <scope>NUCLEOTIDE SEQUENCE [LARGE SCALE GENOMIC DNA]</scope>
    <source>
        <strain evidence="2 3">Cl-TMA</strain>
    </source>
</reference>
<dbReference type="PANTHER" id="PTHR30469:SF15">
    <property type="entry name" value="HLYD FAMILY OF SECRETION PROTEINS"/>
    <property type="match status" value="1"/>
</dbReference>
<sequence length="426" mass="46646">MASLRWLRTYLPPILILLAGGGLFAVLVATRPEPPAQEEQESVWVVDAKAVSPRSQSPTLSLYGRLESPREATRAAAVAADVEEVAVREGHMVEKGALLVRLEAGDLRDQLAQRRADLAEIKARIAEAKAEHRADEAALEERKALVDLAKRAVDRAEKLAGRDLGSQAEVDAAREARRRAELELVRQRLQVENFPALLNRLEAQRKRVAAQVAQAQRDLSRTRVEAPFRARITGVEVSPGDRVRPGDALVSLYDPGALEVRATIPASDVGTVRRALEAGREIPAEVQVDGRTLRALLDRFGGRSPQEAGGVEALFRVRDEAPAELPLGRFAELTVEMPARKRVAAVPYSALYDHDRIYVVRDGRMVGMAVERVGQRAVSGGPNLALVRAPQLREGDRVVTTQLPTAMEGLRVRVQDSREPARAEVP</sequence>
<dbReference type="Gene3D" id="2.40.50.100">
    <property type="match status" value="2"/>
</dbReference>